<evidence type="ECO:0000256" key="2">
    <source>
        <dbReference type="ARBA" id="ARBA00011123"/>
    </source>
</evidence>
<dbReference type="GO" id="GO:0016740">
    <property type="term" value="F:transferase activity"/>
    <property type="evidence" value="ECO:0007669"/>
    <property type="project" value="UniProtKB-KW"/>
</dbReference>
<dbReference type="GO" id="GO:0005524">
    <property type="term" value="F:ATP binding"/>
    <property type="evidence" value="ECO:0007669"/>
    <property type="project" value="UniProtKB-KW"/>
</dbReference>
<comment type="catalytic activity">
    <reaction evidence="4 6">
        <text>L-aspartyl-tRNA(Asn) + L-glutamine + ATP + H2O = L-asparaginyl-tRNA(Asn) + L-glutamate + ADP + phosphate + 2 H(+)</text>
        <dbReference type="Rhea" id="RHEA:14513"/>
        <dbReference type="Rhea" id="RHEA-COMP:9674"/>
        <dbReference type="Rhea" id="RHEA-COMP:9677"/>
        <dbReference type="ChEBI" id="CHEBI:15377"/>
        <dbReference type="ChEBI" id="CHEBI:15378"/>
        <dbReference type="ChEBI" id="CHEBI:29985"/>
        <dbReference type="ChEBI" id="CHEBI:30616"/>
        <dbReference type="ChEBI" id="CHEBI:43474"/>
        <dbReference type="ChEBI" id="CHEBI:58359"/>
        <dbReference type="ChEBI" id="CHEBI:78515"/>
        <dbReference type="ChEBI" id="CHEBI:78516"/>
        <dbReference type="ChEBI" id="CHEBI:456216"/>
    </reaction>
</comment>
<dbReference type="GO" id="GO:0070681">
    <property type="term" value="P:glutaminyl-tRNAGln biosynthesis via transamidation"/>
    <property type="evidence" value="ECO:0007669"/>
    <property type="project" value="TreeGrafter"/>
</dbReference>
<dbReference type="GO" id="GO:0006412">
    <property type="term" value="P:translation"/>
    <property type="evidence" value="ECO:0007669"/>
    <property type="project" value="UniProtKB-UniRule"/>
</dbReference>
<keyword evidence="6" id="KW-0067">ATP-binding</keyword>
<comment type="subunit">
    <text evidence="2 6">Heterotrimer of A, B and C subunits.</text>
</comment>
<dbReference type="EC" id="6.3.5.-" evidence="6"/>
<dbReference type="Gene3D" id="1.10.20.60">
    <property type="entry name" value="Glu-tRNAGln amidotransferase C subunit, N-terminal domain"/>
    <property type="match status" value="1"/>
</dbReference>
<comment type="function">
    <text evidence="3 6">Allows the formation of correctly charged Asn-tRNA(Asn) or Gln-tRNA(Gln) through the transamidation of misacylated Asp-tRNA(Asn) or Glu-tRNA(Gln) in organisms which lack either or both of asparaginyl-tRNA or glutaminyl-tRNA synthetases. The reaction takes place in the presence of glutamine and ATP through an activated phospho-Asp-tRNA(Asn) or phospho-Glu-tRNA(Gln).</text>
</comment>
<sequence length="101" mass="11241">MVVTEEDIKHVAKLAKLEITEDELGKFTEQMDKIIAMVEQLSELDTEDVPVTTHGMATSSVMREDKAVPGTDRDKLFENVKRHENGLVKVPAMIDNSEGDA</sequence>
<evidence type="ECO:0000256" key="6">
    <source>
        <dbReference type="HAMAP-Rule" id="MF_00122"/>
    </source>
</evidence>
<comment type="similarity">
    <text evidence="1 6">Belongs to the GatC family.</text>
</comment>
<comment type="catalytic activity">
    <reaction evidence="5 6">
        <text>L-glutamyl-tRNA(Gln) + L-glutamine + ATP + H2O = L-glutaminyl-tRNA(Gln) + L-glutamate + ADP + phosphate + H(+)</text>
        <dbReference type="Rhea" id="RHEA:17521"/>
        <dbReference type="Rhea" id="RHEA-COMP:9681"/>
        <dbReference type="Rhea" id="RHEA-COMP:9684"/>
        <dbReference type="ChEBI" id="CHEBI:15377"/>
        <dbReference type="ChEBI" id="CHEBI:15378"/>
        <dbReference type="ChEBI" id="CHEBI:29985"/>
        <dbReference type="ChEBI" id="CHEBI:30616"/>
        <dbReference type="ChEBI" id="CHEBI:43474"/>
        <dbReference type="ChEBI" id="CHEBI:58359"/>
        <dbReference type="ChEBI" id="CHEBI:78520"/>
        <dbReference type="ChEBI" id="CHEBI:78521"/>
        <dbReference type="ChEBI" id="CHEBI:456216"/>
    </reaction>
</comment>
<dbReference type="AlphaFoldDB" id="A0A1I5V649"/>
<dbReference type="RefSeq" id="WP_092479447.1">
    <property type="nucleotide sequence ID" value="NZ_CP126128.1"/>
</dbReference>
<keyword evidence="8" id="KW-1185">Reference proteome</keyword>
<gene>
    <name evidence="6" type="primary">gatC</name>
    <name evidence="7" type="ORF">SAMN04488506_0378</name>
</gene>
<keyword evidence="7" id="KW-0808">Transferase</keyword>
<dbReference type="STRING" id="82801.SAMN04488506_0378"/>
<dbReference type="InterPro" id="IPR003837">
    <property type="entry name" value="GatC"/>
</dbReference>
<dbReference type="SUPFAM" id="SSF141000">
    <property type="entry name" value="Glu-tRNAGln amidotransferase C subunit"/>
    <property type="match status" value="1"/>
</dbReference>
<dbReference type="Pfam" id="PF02686">
    <property type="entry name" value="GatC"/>
    <property type="match status" value="1"/>
</dbReference>
<dbReference type="GO" id="GO:0006450">
    <property type="term" value="P:regulation of translational fidelity"/>
    <property type="evidence" value="ECO:0007669"/>
    <property type="project" value="InterPro"/>
</dbReference>
<dbReference type="NCBIfam" id="TIGR00135">
    <property type="entry name" value="gatC"/>
    <property type="match status" value="1"/>
</dbReference>
<keyword evidence="6" id="KW-0436">Ligase</keyword>
<evidence type="ECO:0000256" key="4">
    <source>
        <dbReference type="ARBA" id="ARBA00047380"/>
    </source>
</evidence>
<keyword evidence="6" id="KW-0547">Nucleotide-binding</keyword>
<protein>
    <recommendedName>
        <fullName evidence="6">Aspartyl/glutamyl-tRNA(Asn/Gln) amidotransferase subunit C</fullName>
        <shortName evidence="6">Asp/Glu-ADT subunit C</shortName>
        <ecNumber evidence="6">6.3.5.-</ecNumber>
    </recommendedName>
</protein>
<evidence type="ECO:0000256" key="5">
    <source>
        <dbReference type="ARBA" id="ARBA00047913"/>
    </source>
</evidence>
<dbReference type="InterPro" id="IPR036113">
    <property type="entry name" value="Asp/Glu-ADT_sf_sub_c"/>
</dbReference>
<dbReference type="GO" id="GO:0050567">
    <property type="term" value="F:glutaminyl-tRNA synthase (glutamine-hydrolyzing) activity"/>
    <property type="evidence" value="ECO:0007669"/>
    <property type="project" value="UniProtKB-UniRule"/>
</dbReference>
<name>A0A1I5V649_9LACT</name>
<dbReference type="GO" id="GO:0050566">
    <property type="term" value="F:asparaginyl-tRNA synthase (glutamine-hydrolyzing) activity"/>
    <property type="evidence" value="ECO:0007669"/>
    <property type="project" value="RHEA"/>
</dbReference>
<dbReference type="PANTHER" id="PTHR15004:SF0">
    <property type="entry name" value="GLUTAMYL-TRNA(GLN) AMIDOTRANSFERASE SUBUNIT C, MITOCHONDRIAL"/>
    <property type="match status" value="1"/>
</dbReference>
<keyword evidence="6" id="KW-0648">Protein biosynthesis</keyword>
<evidence type="ECO:0000256" key="1">
    <source>
        <dbReference type="ARBA" id="ARBA00010757"/>
    </source>
</evidence>
<dbReference type="HAMAP" id="MF_00122">
    <property type="entry name" value="GatC"/>
    <property type="match status" value="1"/>
</dbReference>
<dbReference type="EMBL" id="FOXW01000001">
    <property type="protein sequence ID" value="SFQ02862.1"/>
    <property type="molecule type" value="Genomic_DNA"/>
</dbReference>
<dbReference type="OrthoDB" id="9813938at2"/>
<proteinExistence type="inferred from homology"/>
<evidence type="ECO:0000256" key="3">
    <source>
        <dbReference type="ARBA" id="ARBA00024799"/>
    </source>
</evidence>
<dbReference type="PANTHER" id="PTHR15004">
    <property type="entry name" value="GLUTAMYL-TRNA(GLN) AMIDOTRANSFERASE SUBUNIT C, MITOCHONDRIAL"/>
    <property type="match status" value="1"/>
</dbReference>
<evidence type="ECO:0000313" key="8">
    <source>
        <dbReference type="Proteomes" id="UP000199136"/>
    </source>
</evidence>
<evidence type="ECO:0000313" key="7">
    <source>
        <dbReference type="EMBL" id="SFQ02862.1"/>
    </source>
</evidence>
<reference evidence="7 8" key="1">
    <citation type="submission" date="2016-10" db="EMBL/GenBank/DDBJ databases">
        <authorList>
            <person name="de Groot N.N."/>
        </authorList>
    </citation>
    <scope>NUCLEOTIDE SEQUENCE [LARGE SCALE GENOMIC DNA]</scope>
    <source>
        <strain evidence="7 8">DSM 20581</strain>
    </source>
</reference>
<dbReference type="Proteomes" id="UP000199136">
    <property type="component" value="Unassembled WGS sequence"/>
</dbReference>
<accession>A0A1I5V649</accession>
<organism evidence="7 8">
    <name type="scientific">Desemzia incerta</name>
    <dbReference type="NCBI Taxonomy" id="82801"/>
    <lineage>
        <taxon>Bacteria</taxon>
        <taxon>Bacillati</taxon>
        <taxon>Bacillota</taxon>
        <taxon>Bacilli</taxon>
        <taxon>Lactobacillales</taxon>
        <taxon>Carnobacteriaceae</taxon>
        <taxon>Desemzia</taxon>
    </lineage>
</organism>